<name>A0A388MFL5_CHABU</name>
<organism evidence="2 3">
    <name type="scientific">Chara braunii</name>
    <name type="common">Braun's stonewort</name>
    <dbReference type="NCBI Taxonomy" id="69332"/>
    <lineage>
        <taxon>Eukaryota</taxon>
        <taxon>Viridiplantae</taxon>
        <taxon>Streptophyta</taxon>
        <taxon>Charophyceae</taxon>
        <taxon>Charales</taxon>
        <taxon>Characeae</taxon>
        <taxon>Chara</taxon>
    </lineage>
</organism>
<dbReference type="EMBL" id="BFEA01001365">
    <property type="protein sequence ID" value="GBG93275.1"/>
    <property type="molecule type" value="Genomic_DNA"/>
</dbReference>
<reference evidence="2 3" key="1">
    <citation type="journal article" date="2018" name="Cell">
        <title>The Chara Genome: Secondary Complexity and Implications for Plant Terrestrialization.</title>
        <authorList>
            <person name="Nishiyama T."/>
            <person name="Sakayama H."/>
            <person name="Vries J.D."/>
            <person name="Buschmann H."/>
            <person name="Saint-Marcoux D."/>
            <person name="Ullrich K.K."/>
            <person name="Haas F.B."/>
            <person name="Vanderstraeten L."/>
            <person name="Becker D."/>
            <person name="Lang D."/>
            <person name="Vosolsobe S."/>
            <person name="Rombauts S."/>
            <person name="Wilhelmsson P.K.I."/>
            <person name="Janitza P."/>
            <person name="Kern R."/>
            <person name="Heyl A."/>
            <person name="Rumpler F."/>
            <person name="Villalobos L.I.A.C."/>
            <person name="Clay J.M."/>
            <person name="Skokan R."/>
            <person name="Toyoda A."/>
            <person name="Suzuki Y."/>
            <person name="Kagoshima H."/>
            <person name="Schijlen E."/>
            <person name="Tajeshwar N."/>
            <person name="Catarino B."/>
            <person name="Hetherington A.J."/>
            <person name="Saltykova A."/>
            <person name="Bonnot C."/>
            <person name="Breuninger H."/>
            <person name="Symeonidi A."/>
            <person name="Radhakrishnan G.V."/>
            <person name="Van Nieuwerburgh F."/>
            <person name="Deforce D."/>
            <person name="Chang C."/>
            <person name="Karol K.G."/>
            <person name="Hedrich R."/>
            <person name="Ulvskov P."/>
            <person name="Glockner G."/>
            <person name="Delwiche C.F."/>
            <person name="Petrasek J."/>
            <person name="Van de Peer Y."/>
            <person name="Friml J."/>
            <person name="Beilby M."/>
            <person name="Dolan L."/>
            <person name="Kohara Y."/>
            <person name="Sugano S."/>
            <person name="Fujiyama A."/>
            <person name="Delaux P.-M."/>
            <person name="Quint M."/>
            <person name="TheiBen G."/>
            <person name="Hagemann M."/>
            <person name="Harholt J."/>
            <person name="Dunand C."/>
            <person name="Zachgo S."/>
            <person name="Langdale J."/>
            <person name="Maumus F."/>
            <person name="Straeten D.V.D."/>
            <person name="Gould S.B."/>
            <person name="Rensing S.A."/>
        </authorList>
    </citation>
    <scope>NUCLEOTIDE SEQUENCE [LARGE SCALE GENOMIC DNA]</scope>
    <source>
        <strain evidence="2 3">S276</strain>
    </source>
</reference>
<accession>A0A388MFL5</accession>
<feature type="compositionally biased region" description="Pro residues" evidence="1">
    <location>
        <begin position="19"/>
        <end position="33"/>
    </location>
</feature>
<gene>
    <name evidence="2" type="ORF">CBR_g62631</name>
</gene>
<protein>
    <submittedName>
        <fullName evidence="2">Uncharacterized protein</fullName>
    </submittedName>
</protein>
<feature type="compositionally biased region" description="Pro residues" evidence="1">
    <location>
        <begin position="1"/>
        <end position="11"/>
    </location>
</feature>
<feature type="region of interest" description="Disordered" evidence="1">
    <location>
        <begin position="94"/>
        <end position="180"/>
    </location>
</feature>
<proteinExistence type="predicted"/>
<dbReference type="AlphaFoldDB" id="A0A388MFL5"/>
<dbReference type="Gramene" id="GBG93275">
    <property type="protein sequence ID" value="GBG93275"/>
    <property type="gene ID" value="CBR_g62631"/>
</dbReference>
<evidence type="ECO:0000256" key="1">
    <source>
        <dbReference type="SAM" id="MobiDB-lite"/>
    </source>
</evidence>
<evidence type="ECO:0000313" key="3">
    <source>
        <dbReference type="Proteomes" id="UP000265515"/>
    </source>
</evidence>
<keyword evidence="3" id="KW-1185">Reference proteome</keyword>
<sequence length="180" mass="20064">MYAPSAPPLPTPVAAVPPSSLPPSPPLPPPPLAAPTHNVTHDAPMSMTLVPYQPRQAATYQNAPSWNNSNPRARKGELLALVREIAYDNRELRETRRLESERKAREEQERLAKGAEAKKAEEEAKKGADKEARLAKIMNERLGEMDKKREEDNKKIWEKLGKSKEAEEGDKASGEKKKRG</sequence>
<feature type="region of interest" description="Disordered" evidence="1">
    <location>
        <begin position="1"/>
        <end position="44"/>
    </location>
</feature>
<evidence type="ECO:0000313" key="2">
    <source>
        <dbReference type="EMBL" id="GBG93275.1"/>
    </source>
</evidence>
<dbReference type="Proteomes" id="UP000265515">
    <property type="component" value="Unassembled WGS sequence"/>
</dbReference>
<comment type="caution">
    <text evidence="2">The sequence shown here is derived from an EMBL/GenBank/DDBJ whole genome shotgun (WGS) entry which is preliminary data.</text>
</comment>